<protein>
    <recommendedName>
        <fullName evidence="2">DUF7847 domain-containing protein</fullName>
    </recommendedName>
</protein>
<feature type="transmembrane region" description="Helical" evidence="1">
    <location>
        <begin position="21"/>
        <end position="46"/>
    </location>
</feature>
<name>M0MPY9_9EURY</name>
<dbReference type="PATRIC" id="fig|1227455.4.peg.818"/>
<dbReference type="OrthoDB" id="214928at2157"/>
<evidence type="ECO:0000256" key="1">
    <source>
        <dbReference type="SAM" id="Phobius"/>
    </source>
</evidence>
<dbReference type="Proteomes" id="UP000011669">
    <property type="component" value="Unassembled WGS sequence"/>
</dbReference>
<organism evidence="3 4">
    <name type="scientific">Halococcus saccharolyticus DSM 5350</name>
    <dbReference type="NCBI Taxonomy" id="1227455"/>
    <lineage>
        <taxon>Archaea</taxon>
        <taxon>Methanobacteriati</taxon>
        <taxon>Methanobacteriota</taxon>
        <taxon>Stenosarchaea group</taxon>
        <taxon>Halobacteria</taxon>
        <taxon>Halobacteriales</taxon>
        <taxon>Halococcaceae</taxon>
        <taxon>Halococcus</taxon>
    </lineage>
</organism>
<dbReference type="RefSeq" id="WP_006076649.1">
    <property type="nucleotide sequence ID" value="NZ_AOMD01000012.1"/>
</dbReference>
<feature type="transmembrane region" description="Helical" evidence="1">
    <location>
        <begin position="170"/>
        <end position="195"/>
    </location>
</feature>
<keyword evidence="4" id="KW-1185">Reference proteome</keyword>
<reference evidence="3 4" key="1">
    <citation type="journal article" date="2014" name="PLoS Genet.">
        <title>Phylogenetically driven sequencing of extremely halophilic archaea reveals strategies for static and dynamic osmo-response.</title>
        <authorList>
            <person name="Becker E.A."/>
            <person name="Seitzer P.M."/>
            <person name="Tritt A."/>
            <person name="Larsen D."/>
            <person name="Krusor M."/>
            <person name="Yao A.I."/>
            <person name="Wu D."/>
            <person name="Madern D."/>
            <person name="Eisen J.A."/>
            <person name="Darling A.E."/>
            <person name="Facciotti M.T."/>
        </authorList>
    </citation>
    <scope>NUCLEOTIDE SEQUENCE [LARGE SCALE GENOMIC DNA]</scope>
    <source>
        <strain evidence="3 4">DSM 5350</strain>
    </source>
</reference>
<dbReference type="InterPro" id="IPR057169">
    <property type="entry name" value="DUF7847"/>
</dbReference>
<gene>
    <name evidence="3" type="ORF">C449_04021</name>
</gene>
<feature type="transmembrane region" description="Helical" evidence="1">
    <location>
        <begin position="100"/>
        <end position="123"/>
    </location>
</feature>
<feature type="domain" description="DUF7847" evidence="2">
    <location>
        <begin position="5"/>
        <end position="220"/>
    </location>
</feature>
<feature type="transmembrane region" description="Helical" evidence="1">
    <location>
        <begin position="201"/>
        <end position="222"/>
    </location>
</feature>
<dbReference type="InParanoid" id="M0MPY9"/>
<dbReference type="EMBL" id="AOMD01000012">
    <property type="protein sequence ID" value="EMA46804.1"/>
    <property type="molecule type" value="Genomic_DNA"/>
</dbReference>
<keyword evidence="1" id="KW-0472">Membrane</keyword>
<sequence>MTLGVASVLRESLRRLATGPALLLLLGLAVVQTLVALLAGPVYRIVPDAVLSGSGDPFTLTLDPVPVIGLAVVCVVAGYVGLVTIRVFATRWGVVEREHLTRGVAPALANWLVGALVVAVLVALGLVVLVVPGVFVLGALLLVLPFVAVEDANAASALRRSWASTDGHRTTLLGIAVAVLLIDATLFVVSVVLATALTGSLAPLGLFAGTIAVAIAFVLLWIAMARTYASLDGVSA</sequence>
<feature type="transmembrane region" description="Helical" evidence="1">
    <location>
        <begin position="129"/>
        <end position="149"/>
    </location>
</feature>
<keyword evidence="1" id="KW-1133">Transmembrane helix</keyword>
<evidence type="ECO:0000313" key="3">
    <source>
        <dbReference type="EMBL" id="EMA46804.1"/>
    </source>
</evidence>
<comment type="caution">
    <text evidence="3">The sequence shown here is derived from an EMBL/GenBank/DDBJ whole genome shotgun (WGS) entry which is preliminary data.</text>
</comment>
<proteinExistence type="predicted"/>
<accession>M0MPY9</accession>
<dbReference type="AlphaFoldDB" id="M0MPY9"/>
<keyword evidence="1" id="KW-0812">Transmembrane</keyword>
<evidence type="ECO:0000259" key="2">
    <source>
        <dbReference type="Pfam" id="PF25231"/>
    </source>
</evidence>
<dbReference type="Pfam" id="PF25231">
    <property type="entry name" value="DUF7847"/>
    <property type="match status" value="1"/>
</dbReference>
<evidence type="ECO:0000313" key="4">
    <source>
        <dbReference type="Proteomes" id="UP000011669"/>
    </source>
</evidence>
<feature type="transmembrane region" description="Helical" evidence="1">
    <location>
        <begin position="66"/>
        <end position="88"/>
    </location>
</feature>